<sequence>MNGREMFLVHARSSLGKRGFFQPGLVQAAMSCCSALLGIGNYVLILRMLAPDDFGTYMLVLWLAASFVPILGTGTSRQANRQLAEIQSQEAPRYAAGIFYFLWYRQCRSMLCYCLVYLLLSFPLSWLFSVCRPLLLLMAGLSTLPLLLSNVVGITLRSQRSANLLAGLHLCGAFLSLLLIFIVALLPGQYVGMLLLALTLANTLTLIIAVVCVLRLLPMREALPPGFFLRERLLQGLKHQPLLFVLDVIVWQHSELLLLACLRGASELGCYELCILLSTGMIELAPALASYLLPWLIRYLPGAHDSGLYRAFVKTSSYIALLAVPICLLVAVLAPQLIAGLNGAYLPAVAPLRILLVGCFFSSVATVSLTHLSYGQRKTAQLRLSIGVAILHIVLAIPCVALWGMLGAALASASAQVASAIGSIFICRNMLRQHELCR</sequence>
<proteinExistence type="predicted"/>
<dbReference type="Proteomes" id="UP000290365">
    <property type="component" value="Chromosome"/>
</dbReference>
<comment type="subcellular location">
    <subcellularLocation>
        <location evidence="1">Cell membrane</location>
        <topology evidence="1">Multi-pass membrane protein</topology>
    </subcellularLocation>
</comment>
<feature type="transmembrane region" description="Helical" evidence="6">
    <location>
        <begin position="192"/>
        <end position="217"/>
    </location>
</feature>
<dbReference type="OrthoDB" id="147317at2"/>
<organism evidence="7 8">
    <name type="scientific">Ktedonosporobacter rubrisoli</name>
    <dbReference type="NCBI Taxonomy" id="2509675"/>
    <lineage>
        <taxon>Bacteria</taxon>
        <taxon>Bacillati</taxon>
        <taxon>Chloroflexota</taxon>
        <taxon>Ktedonobacteria</taxon>
        <taxon>Ktedonobacterales</taxon>
        <taxon>Ktedonosporobacteraceae</taxon>
        <taxon>Ktedonosporobacter</taxon>
    </lineage>
</organism>
<evidence type="ECO:0000256" key="6">
    <source>
        <dbReference type="SAM" id="Phobius"/>
    </source>
</evidence>
<dbReference type="InterPro" id="IPR050833">
    <property type="entry name" value="Poly_Biosynth_Transport"/>
</dbReference>
<evidence type="ECO:0000256" key="2">
    <source>
        <dbReference type="ARBA" id="ARBA00022475"/>
    </source>
</evidence>
<keyword evidence="4 6" id="KW-1133">Transmembrane helix</keyword>
<evidence type="ECO:0000313" key="8">
    <source>
        <dbReference type="Proteomes" id="UP000290365"/>
    </source>
</evidence>
<protein>
    <submittedName>
        <fullName evidence="7">Uncharacterized protein</fullName>
    </submittedName>
</protein>
<evidence type="ECO:0000313" key="7">
    <source>
        <dbReference type="EMBL" id="QBD79617.1"/>
    </source>
</evidence>
<name>A0A4P6JVD6_KTERU</name>
<gene>
    <name evidence="7" type="ORF">EPA93_28020</name>
</gene>
<dbReference type="EMBL" id="CP035758">
    <property type="protein sequence ID" value="QBD79617.1"/>
    <property type="molecule type" value="Genomic_DNA"/>
</dbReference>
<keyword evidence="5 6" id="KW-0472">Membrane</keyword>
<keyword evidence="2" id="KW-1003">Cell membrane</keyword>
<feature type="transmembrane region" description="Helical" evidence="6">
    <location>
        <begin position="134"/>
        <end position="152"/>
    </location>
</feature>
<accession>A0A4P6JVD6</accession>
<keyword evidence="3 6" id="KW-0812">Transmembrane</keyword>
<dbReference type="AlphaFoldDB" id="A0A4P6JVD6"/>
<dbReference type="GO" id="GO:0005886">
    <property type="term" value="C:plasma membrane"/>
    <property type="evidence" value="ECO:0007669"/>
    <property type="project" value="UniProtKB-SubCell"/>
</dbReference>
<feature type="transmembrane region" description="Helical" evidence="6">
    <location>
        <begin position="54"/>
        <end position="72"/>
    </location>
</feature>
<feature type="transmembrane region" description="Helical" evidence="6">
    <location>
        <begin position="409"/>
        <end position="431"/>
    </location>
</feature>
<dbReference type="PROSITE" id="PS51257">
    <property type="entry name" value="PROKAR_LIPOPROTEIN"/>
    <property type="match status" value="1"/>
</dbReference>
<keyword evidence="8" id="KW-1185">Reference proteome</keyword>
<feature type="transmembrane region" description="Helical" evidence="6">
    <location>
        <begin position="384"/>
        <end position="403"/>
    </location>
</feature>
<evidence type="ECO:0000256" key="5">
    <source>
        <dbReference type="ARBA" id="ARBA00023136"/>
    </source>
</evidence>
<evidence type="ECO:0000256" key="1">
    <source>
        <dbReference type="ARBA" id="ARBA00004651"/>
    </source>
</evidence>
<dbReference type="KEGG" id="kbs:EPA93_28020"/>
<feature type="transmembrane region" description="Helical" evidence="6">
    <location>
        <begin position="350"/>
        <end position="372"/>
    </location>
</feature>
<reference evidence="7 8" key="1">
    <citation type="submission" date="2019-01" db="EMBL/GenBank/DDBJ databases">
        <title>Ktedonosporobacter rubrisoli SCAWS-G2.</title>
        <authorList>
            <person name="Huang Y."/>
            <person name="Yan B."/>
        </authorList>
    </citation>
    <scope>NUCLEOTIDE SEQUENCE [LARGE SCALE GENOMIC DNA]</scope>
    <source>
        <strain evidence="7 8">SCAWS-G2</strain>
    </source>
</reference>
<feature type="transmembrane region" description="Helical" evidence="6">
    <location>
        <begin position="20"/>
        <end position="42"/>
    </location>
</feature>
<evidence type="ECO:0000256" key="3">
    <source>
        <dbReference type="ARBA" id="ARBA00022692"/>
    </source>
</evidence>
<dbReference type="PANTHER" id="PTHR30250">
    <property type="entry name" value="PST FAMILY PREDICTED COLANIC ACID TRANSPORTER"/>
    <property type="match status" value="1"/>
</dbReference>
<feature type="transmembrane region" description="Helical" evidence="6">
    <location>
        <begin position="164"/>
        <end position="186"/>
    </location>
</feature>
<feature type="transmembrane region" description="Helical" evidence="6">
    <location>
        <begin position="110"/>
        <end position="128"/>
    </location>
</feature>
<dbReference type="PANTHER" id="PTHR30250:SF11">
    <property type="entry name" value="O-ANTIGEN TRANSPORTER-RELATED"/>
    <property type="match status" value="1"/>
</dbReference>
<evidence type="ECO:0000256" key="4">
    <source>
        <dbReference type="ARBA" id="ARBA00022989"/>
    </source>
</evidence>
<feature type="transmembrane region" description="Helical" evidence="6">
    <location>
        <begin position="318"/>
        <end position="338"/>
    </location>
</feature>